<dbReference type="Pfam" id="PF13884">
    <property type="entry name" value="Peptidase_S74"/>
    <property type="match status" value="1"/>
</dbReference>
<dbReference type="PROSITE" id="PS51688">
    <property type="entry name" value="ICA"/>
    <property type="match status" value="1"/>
</dbReference>
<reference evidence="4 5" key="1">
    <citation type="submission" date="2015-11" db="EMBL/GenBank/DDBJ databases">
        <title>Solirubrum puertoriconensis gen. nov. an environmental bacteria isolated in Puerto Rico.</title>
        <authorList>
            <person name="Cuebas-Irizarry M.F."/>
            <person name="Montalvo-Rodriguez R."/>
        </authorList>
    </citation>
    <scope>NUCLEOTIDE SEQUENCE [LARGE SCALE GENOMIC DNA]</scope>
    <source>
        <strain evidence="4 5">MC1A</strain>
    </source>
</reference>
<evidence type="ECO:0000259" key="3">
    <source>
        <dbReference type="PROSITE" id="PS51688"/>
    </source>
</evidence>
<feature type="coiled-coil region" evidence="1">
    <location>
        <begin position="363"/>
        <end position="390"/>
    </location>
</feature>
<evidence type="ECO:0000313" key="4">
    <source>
        <dbReference type="EMBL" id="KUG08310.1"/>
    </source>
</evidence>
<dbReference type="RefSeq" id="WP_059069629.1">
    <property type="nucleotide sequence ID" value="NZ_LNAL01000006.1"/>
</dbReference>
<organism evidence="4 5">
    <name type="scientific">Solirubrum puertoriconensis</name>
    <dbReference type="NCBI Taxonomy" id="1751427"/>
    <lineage>
        <taxon>Bacteria</taxon>
        <taxon>Pseudomonadati</taxon>
        <taxon>Bacteroidota</taxon>
        <taxon>Cytophagia</taxon>
        <taxon>Cytophagales</taxon>
    </lineage>
</organism>
<dbReference type="OrthoDB" id="1001730at2"/>
<sequence>MASSALAALWLKSTSKNGRANGQEKRSSKSAESSFESPIFDIGNATVIGSGQELAPGSVGVGITARGGLNLGQNNGRNLYLGYRSGPETAPTAADGTFNTNVGVLSGRKNTSGSDNTFVGCESGTANTTGISNTFLGRNSGKANNTGSANTFTGSASGQSTTSGNNNTFAGASSGIRNTSSNDNTYLGAASGFNSTGACNTFVGSGCGIGNTTGSNNWALGFQAGPTEGNLQNCGAIGYRAQVGQSNSLALGGTGNFAVRVGIGTPMPQATLHVIGNIQASGAIEQVSDARYKTQIRPLENALSKVLALRGVSFNWRAGEFPEQRFSDRPQLGFVSQEVETQYPELVSEDTHGRQRLDYGRLTAVLVEAIKEQQLQLETLRNELAAMRAGKD</sequence>
<feature type="compositionally biased region" description="Low complexity" evidence="2">
    <location>
        <begin position="153"/>
        <end position="168"/>
    </location>
</feature>
<keyword evidence="5" id="KW-1185">Reference proteome</keyword>
<evidence type="ECO:0000256" key="1">
    <source>
        <dbReference type="SAM" id="Coils"/>
    </source>
</evidence>
<dbReference type="InterPro" id="IPR030392">
    <property type="entry name" value="S74_ICA"/>
</dbReference>
<evidence type="ECO:0000313" key="5">
    <source>
        <dbReference type="Proteomes" id="UP000054223"/>
    </source>
</evidence>
<feature type="region of interest" description="Disordered" evidence="2">
    <location>
        <begin position="146"/>
        <end position="169"/>
    </location>
</feature>
<evidence type="ECO:0000256" key="2">
    <source>
        <dbReference type="SAM" id="MobiDB-lite"/>
    </source>
</evidence>
<dbReference type="EMBL" id="LNAL01000006">
    <property type="protein sequence ID" value="KUG08310.1"/>
    <property type="molecule type" value="Genomic_DNA"/>
</dbReference>
<feature type="domain" description="Peptidase S74" evidence="3">
    <location>
        <begin position="288"/>
        <end position="384"/>
    </location>
</feature>
<keyword evidence="1" id="KW-0175">Coiled coil</keyword>
<name>A0A9X0L592_SOLP1</name>
<dbReference type="AlphaFoldDB" id="A0A9X0L592"/>
<protein>
    <recommendedName>
        <fullName evidence="3">Peptidase S74 domain-containing protein</fullName>
    </recommendedName>
</protein>
<accession>A0A9X0L592</accession>
<dbReference type="Proteomes" id="UP000054223">
    <property type="component" value="Unassembled WGS sequence"/>
</dbReference>
<comment type="caution">
    <text evidence="4">The sequence shown here is derived from an EMBL/GenBank/DDBJ whole genome shotgun (WGS) entry which is preliminary data.</text>
</comment>
<gene>
    <name evidence="4" type="ORF">ASU33_09045</name>
</gene>
<proteinExistence type="predicted"/>